<sequence>MEEYDQLSNQINLLNNSFERIRLQLVNYKDYLEGLNKEMREVQELEFKEDIDLLTPPDSAHSSPEIGGINTRDGGVGHSLDIYFTQLDIMMEQLNQLNYAQQKHDTQLKSIKQQQESIESKVHQCLNQNSAITLQQSISYQNTINQAKSANLTAKKKRRWSFSSSKKSKKFNCLSPITIADPEIMKRLRIGSNKLKSI</sequence>
<evidence type="ECO:0000313" key="2">
    <source>
        <dbReference type="EMBL" id="KXN70237.1"/>
    </source>
</evidence>
<dbReference type="AlphaFoldDB" id="A0A137P5F8"/>
<keyword evidence="3" id="KW-1185">Reference proteome</keyword>
<keyword evidence="1" id="KW-0175">Coiled coil</keyword>
<organism evidence="2 3">
    <name type="scientific">Conidiobolus coronatus (strain ATCC 28846 / CBS 209.66 / NRRL 28638)</name>
    <name type="common">Delacroixia coronata</name>
    <dbReference type="NCBI Taxonomy" id="796925"/>
    <lineage>
        <taxon>Eukaryota</taxon>
        <taxon>Fungi</taxon>
        <taxon>Fungi incertae sedis</taxon>
        <taxon>Zoopagomycota</taxon>
        <taxon>Entomophthoromycotina</taxon>
        <taxon>Entomophthoromycetes</taxon>
        <taxon>Entomophthorales</taxon>
        <taxon>Ancylistaceae</taxon>
        <taxon>Conidiobolus</taxon>
    </lineage>
</organism>
<dbReference type="EMBL" id="KQ964508">
    <property type="protein sequence ID" value="KXN70237.1"/>
    <property type="molecule type" value="Genomic_DNA"/>
</dbReference>
<name>A0A137P5F8_CONC2</name>
<gene>
    <name evidence="2" type="ORF">CONCODRAFT_70821</name>
</gene>
<proteinExistence type="predicted"/>
<accession>A0A137P5F8</accession>
<reference evidence="2 3" key="1">
    <citation type="journal article" date="2015" name="Genome Biol. Evol.">
        <title>Phylogenomic analyses indicate that early fungi evolved digesting cell walls of algal ancestors of land plants.</title>
        <authorList>
            <person name="Chang Y."/>
            <person name="Wang S."/>
            <person name="Sekimoto S."/>
            <person name="Aerts A.L."/>
            <person name="Choi C."/>
            <person name="Clum A."/>
            <person name="LaButti K.M."/>
            <person name="Lindquist E.A."/>
            <person name="Yee Ngan C."/>
            <person name="Ohm R.A."/>
            <person name="Salamov A.A."/>
            <person name="Grigoriev I.V."/>
            <person name="Spatafora J.W."/>
            <person name="Berbee M.L."/>
        </authorList>
    </citation>
    <scope>NUCLEOTIDE SEQUENCE [LARGE SCALE GENOMIC DNA]</scope>
    <source>
        <strain evidence="2 3">NRRL 28638</strain>
    </source>
</reference>
<evidence type="ECO:0000313" key="3">
    <source>
        <dbReference type="Proteomes" id="UP000070444"/>
    </source>
</evidence>
<dbReference type="Proteomes" id="UP000070444">
    <property type="component" value="Unassembled WGS sequence"/>
</dbReference>
<feature type="coiled-coil region" evidence="1">
    <location>
        <begin position="4"/>
        <end position="45"/>
    </location>
</feature>
<protein>
    <submittedName>
        <fullName evidence="2">Uncharacterized protein</fullName>
    </submittedName>
</protein>
<evidence type="ECO:0000256" key="1">
    <source>
        <dbReference type="SAM" id="Coils"/>
    </source>
</evidence>